<feature type="domain" description="Carboxylesterase type B" evidence="5">
    <location>
        <begin position="58"/>
        <end position="558"/>
    </location>
</feature>
<dbReference type="PROSITE" id="PS00122">
    <property type="entry name" value="CARBOXYLESTERASE_B_1"/>
    <property type="match status" value="1"/>
</dbReference>
<protein>
    <recommendedName>
        <fullName evidence="3">Carboxylic ester hydrolase</fullName>
        <ecNumber evidence="3">3.1.1.-</ecNumber>
    </recommendedName>
</protein>
<evidence type="ECO:0000256" key="4">
    <source>
        <dbReference type="SAM" id="MobiDB-lite"/>
    </source>
</evidence>
<evidence type="ECO:0000256" key="1">
    <source>
        <dbReference type="ARBA" id="ARBA00005964"/>
    </source>
</evidence>
<keyword evidence="3" id="KW-0732">Signal</keyword>
<dbReference type="Gene3D" id="3.40.50.1820">
    <property type="entry name" value="alpha/beta hydrolase"/>
    <property type="match status" value="1"/>
</dbReference>
<gene>
    <name evidence="6" type="ORF">ACFSJD_42805</name>
</gene>
<feature type="region of interest" description="Disordered" evidence="4">
    <location>
        <begin position="88"/>
        <end position="111"/>
    </location>
</feature>
<proteinExistence type="inferred from homology"/>
<name>A0ABW4F9J7_9PSEU</name>
<evidence type="ECO:0000313" key="6">
    <source>
        <dbReference type="EMBL" id="MFD1524281.1"/>
    </source>
</evidence>
<dbReference type="EMBL" id="JBHUCO010000079">
    <property type="protein sequence ID" value="MFD1524281.1"/>
    <property type="molecule type" value="Genomic_DNA"/>
</dbReference>
<dbReference type="PANTHER" id="PTHR11559">
    <property type="entry name" value="CARBOXYLESTERASE"/>
    <property type="match status" value="1"/>
</dbReference>
<feature type="signal peptide" evidence="3">
    <location>
        <begin position="1"/>
        <end position="39"/>
    </location>
</feature>
<dbReference type="SUPFAM" id="SSF53474">
    <property type="entry name" value="alpha/beta-Hydrolases"/>
    <property type="match status" value="1"/>
</dbReference>
<keyword evidence="7" id="KW-1185">Reference proteome</keyword>
<organism evidence="6 7">
    <name type="scientific">Pseudonocardia yunnanensis</name>
    <dbReference type="NCBI Taxonomy" id="58107"/>
    <lineage>
        <taxon>Bacteria</taxon>
        <taxon>Bacillati</taxon>
        <taxon>Actinomycetota</taxon>
        <taxon>Actinomycetes</taxon>
        <taxon>Pseudonocardiales</taxon>
        <taxon>Pseudonocardiaceae</taxon>
        <taxon>Pseudonocardia</taxon>
    </lineage>
</organism>
<comment type="caution">
    <text evidence="6">The sequence shown here is derived from an EMBL/GenBank/DDBJ whole genome shotgun (WGS) entry which is preliminary data.</text>
</comment>
<sequence>MSSRTRSTRSRTARSLVAVAAGVAVAASVAFVAMTPAVAASDEPGRVAATAEIAPGDSALVRTEDGVVRGTVTDTYRSFQGIPYAAPPVGERRWGSPQRPESWPGVREATTPASPCAQAGDFIGDVPSTQEDCLYLNVTTPRDATADAKPKPVMVWIHGGGFTWGSGGIYGAERLAAKGDVVVVTFNYRLGVFGFMAHPALDSGPAEHLSGNLGIEDQQAVLQWVRDNAAAFGGDPDNVTIFGESAGGMSGCAHLSAPGSAGLFERVIIQSGPCTLRWQFPDTWRAKPRAQAEAQGIELATAAGCADPATAAECLRSKTTEELLAADGGQHGFGPSYGGGVIPEDPARQLAAGATADVPVMHGITRDEHVTFQAGIDTMMGPVAPADYPAVLGQYLGVDAATADRVAREYPLSDYAGSTSWATANVLTDWGWGCPATDVNRQLSRANPTFAYEFSDRTAPWFAGPDVPAYPTGAFHAGELQYLFSGAYARAELSPEQQLLSDRMIGYWTQFARSGDPNGNGLPEWPSYDEGGHVQSLAAGPEDVSGVDMDREHRCGFWRSVS</sequence>
<dbReference type="InterPro" id="IPR002018">
    <property type="entry name" value="CarbesteraseB"/>
</dbReference>
<keyword evidence="2 3" id="KW-0378">Hydrolase</keyword>
<evidence type="ECO:0000256" key="2">
    <source>
        <dbReference type="ARBA" id="ARBA00022801"/>
    </source>
</evidence>
<dbReference type="InterPro" id="IPR029058">
    <property type="entry name" value="AB_hydrolase_fold"/>
</dbReference>
<evidence type="ECO:0000259" key="5">
    <source>
        <dbReference type="Pfam" id="PF00135"/>
    </source>
</evidence>
<dbReference type="InterPro" id="IPR019826">
    <property type="entry name" value="Carboxylesterase_B_AS"/>
</dbReference>
<reference evidence="7" key="1">
    <citation type="journal article" date="2019" name="Int. J. Syst. Evol. Microbiol.">
        <title>The Global Catalogue of Microorganisms (GCM) 10K type strain sequencing project: providing services to taxonomists for standard genome sequencing and annotation.</title>
        <authorList>
            <consortium name="The Broad Institute Genomics Platform"/>
            <consortium name="The Broad Institute Genome Sequencing Center for Infectious Disease"/>
            <person name="Wu L."/>
            <person name="Ma J."/>
        </authorList>
    </citation>
    <scope>NUCLEOTIDE SEQUENCE [LARGE SCALE GENOMIC DNA]</scope>
    <source>
        <strain evidence="7">CCM 7043</strain>
    </source>
</reference>
<dbReference type="Proteomes" id="UP001597114">
    <property type="component" value="Unassembled WGS sequence"/>
</dbReference>
<dbReference type="Pfam" id="PF00135">
    <property type="entry name" value="COesterase"/>
    <property type="match status" value="1"/>
</dbReference>
<dbReference type="RefSeq" id="WP_344719636.1">
    <property type="nucleotide sequence ID" value="NZ_BAAAUS010000005.1"/>
</dbReference>
<comment type="similarity">
    <text evidence="1 3">Belongs to the type-B carboxylesterase/lipase family.</text>
</comment>
<dbReference type="InterPro" id="IPR050309">
    <property type="entry name" value="Type-B_Carboxylest/Lipase"/>
</dbReference>
<evidence type="ECO:0000256" key="3">
    <source>
        <dbReference type="RuleBase" id="RU361235"/>
    </source>
</evidence>
<accession>A0ABW4F9J7</accession>
<feature type="chain" id="PRO_5044985761" description="Carboxylic ester hydrolase" evidence="3">
    <location>
        <begin position="40"/>
        <end position="562"/>
    </location>
</feature>
<dbReference type="EC" id="3.1.1.-" evidence="3"/>
<evidence type="ECO:0000313" key="7">
    <source>
        <dbReference type="Proteomes" id="UP001597114"/>
    </source>
</evidence>